<proteinExistence type="inferred from homology"/>
<dbReference type="Proteomes" id="UP001215280">
    <property type="component" value="Unassembled WGS sequence"/>
</dbReference>
<comment type="caution">
    <text evidence="5">The sequence shown here is derived from an EMBL/GenBank/DDBJ whole genome shotgun (WGS) entry which is preliminary data.</text>
</comment>
<evidence type="ECO:0000256" key="1">
    <source>
        <dbReference type="ARBA" id="ARBA00023002"/>
    </source>
</evidence>
<dbReference type="EMBL" id="JARJLG010000005">
    <property type="protein sequence ID" value="KAJ7780728.1"/>
    <property type="molecule type" value="Genomic_DNA"/>
</dbReference>
<evidence type="ECO:0000259" key="4">
    <source>
        <dbReference type="Pfam" id="PF00676"/>
    </source>
</evidence>
<dbReference type="InterPro" id="IPR029061">
    <property type="entry name" value="THDP-binding"/>
</dbReference>
<dbReference type="EC" id="1.2.4.4" evidence="2"/>
<organism evidence="5 6">
    <name type="scientific">Mycena maculata</name>
    <dbReference type="NCBI Taxonomy" id="230809"/>
    <lineage>
        <taxon>Eukaryota</taxon>
        <taxon>Fungi</taxon>
        <taxon>Dikarya</taxon>
        <taxon>Basidiomycota</taxon>
        <taxon>Agaricomycotina</taxon>
        <taxon>Agaricomycetes</taxon>
        <taxon>Agaricomycetidae</taxon>
        <taxon>Agaricales</taxon>
        <taxon>Marasmiineae</taxon>
        <taxon>Mycenaceae</taxon>
        <taxon>Mycena</taxon>
    </lineage>
</organism>
<evidence type="ECO:0000313" key="5">
    <source>
        <dbReference type="EMBL" id="KAJ7780728.1"/>
    </source>
</evidence>
<name>A0AAD7NYW4_9AGAR</name>
<dbReference type="GO" id="GO:0003863">
    <property type="term" value="F:branched-chain 2-oxo acid dehydrogenase activity"/>
    <property type="evidence" value="ECO:0007669"/>
    <property type="project" value="UniProtKB-EC"/>
</dbReference>
<evidence type="ECO:0000256" key="2">
    <source>
        <dbReference type="RuleBase" id="RU365014"/>
    </source>
</evidence>
<protein>
    <recommendedName>
        <fullName evidence="2">2-oxoisovalerate dehydrogenase subunit alpha</fullName>
        <ecNumber evidence="2">1.2.4.4</ecNumber>
    </recommendedName>
    <alternativeName>
        <fullName evidence="2">Branched-chain alpha-keto acid dehydrogenase E1 component alpha chain</fullName>
    </alternativeName>
</protein>
<comment type="catalytic activity">
    <reaction evidence="2">
        <text>N(6)-[(R)-lipoyl]-L-lysyl-[protein] + 3-methyl-2-oxobutanoate + H(+) = N(6)-[(R)-S(8)-2-methylpropanoyldihydrolipoyl]-L-lysyl-[protein] + CO2</text>
        <dbReference type="Rhea" id="RHEA:13457"/>
        <dbReference type="Rhea" id="RHEA-COMP:10474"/>
        <dbReference type="Rhea" id="RHEA-COMP:10497"/>
        <dbReference type="ChEBI" id="CHEBI:11851"/>
        <dbReference type="ChEBI" id="CHEBI:15378"/>
        <dbReference type="ChEBI" id="CHEBI:16526"/>
        <dbReference type="ChEBI" id="CHEBI:83099"/>
        <dbReference type="ChEBI" id="CHEBI:83142"/>
        <dbReference type="EC" id="1.2.4.4"/>
    </reaction>
</comment>
<feature type="chain" id="PRO_5042244161" description="2-oxoisovalerate dehydrogenase subunit alpha" evidence="3">
    <location>
        <begin position="16"/>
        <end position="285"/>
    </location>
</feature>
<accession>A0AAD7NYW4</accession>
<dbReference type="InterPro" id="IPR001017">
    <property type="entry name" value="DH_E1"/>
</dbReference>
<keyword evidence="3" id="KW-0732">Signal</keyword>
<feature type="signal peptide" evidence="3">
    <location>
        <begin position="1"/>
        <end position="15"/>
    </location>
</feature>
<evidence type="ECO:0000313" key="6">
    <source>
        <dbReference type="Proteomes" id="UP001215280"/>
    </source>
</evidence>
<gene>
    <name evidence="5" type="ORF">DFH07DRAFT_765229</name>
</gene>
<evidence type="ECO:0000256" key="3">
    <source>
        <dbReference type="SAM" id="SignalP"/>
    </source>
</evidence>
<feature type="domain" description="Dehydrogenase E1 component" evidence="4">
    <location>
        <begin position="126"/>
        <end position="216"/>
    </location>
</feature>
<dbReference type="AlphaFoldDB" id="A0AAD7NYW4"/>
<dbReference type="Pfam" id="PF00676">
    <property type="entry name" value="E1_dh"/>
    <property type="match status" value="1"/>
</dbReference>
<keyword evidence="6" id="KW-1185">Reference proteome</keyword>
<dbReference type="InterPro" id="IPR050771">
    <property type="entry name" value="Alpha-ketoacid_DH_E1_comp"/>
</dbReference>
<comment type="cofactor">
    <cofactor evidence="2">
        <name>thiamine diphosphate</name>
        <dbReference type="ChEBI" id="CHEBI:58937"/>
    </cofactor>
</comment>
<reference evidence="5" key="1">
    <citation type="submission" date="2023-03" db="EMBL/GenBank/DDBJ databases">
        <title>Massive genome expansion in bonnet fungi (Mycena s.s.) driven by repeated elements and novel gene families across ecological guilds.</title>
        <authorList>
            <consortium name="Lawrence Berkeley National Laboratory"/>
            <person name="Harder C.B."/>
            <person name="Miyauchi S."/>
            <person name="Viragh M."/>
            <person name="Kuo A."/>
            <person name="Thoen E."/>
            <person name="Andreopoulos B."/>
            <person name="Lu D."/>
            <person name="Skrede I."/>
            <person name="Drula E."/>
            <person name="Henrissat B."/>
            <person name="Morin E."/>
            <person name="Kohler A."/>
            <person name="Barry K."/>
            <person name="LaButti K."/>
            <person name="Morin E."/>
            <person name="Salamov A."/>
            <person name="Lipzen A."/>
            <person name="Mereny Z."/>
            <person name="Hegedus B."/>
            <person name="Baldrian P."/>
            <person name="Stursova M."/>
            <person name="Weitz H."/>
            <person name="Taylor A."/>
            <person name="Grigoriev I.V."/>
            <person name="Nagy L.G."/>
            <person name="Martin F."/>
            <person name="Kauserud H."/>
        </authorList>
    </citation>
    <scope>NUCLEOTIDE SEQUENCE</scope>
    <source>
        <strain evidence="5">CBHHK188m</strain>
    </source>
</reference>
<keyword evidence="1 2" id="KW-0560">Oxidoreductase</keyword>
<dbReference type="GO" id="GO:0009083">
    <property type="term" value="P:branched-chain amino acid catabolic process"/>
    <property type="evidence" value="ECO:0007669"/>
    <property type="project" value="TreeGrafter"/>
</dbReference>
<dbReference type="SUPFAM" id="SSF52518">
    <property type="entry name" value="Thiamin diphosphate-binding fold (THDP-binding)"/>
    <property type="match status" value="1"/>
</dbReference>
<comment type="function">
    <text evidence="2">The branched-chain alpha-keto dehydrogenase complex catalyzes the overall conversion of alpha-keto acids to acyl-CoA and CO(2). It contains multiple copies of three enzymatic components: branched-chain alpha-keto acid decarboxylase (E1), lipoamide acyltransferase (E2) and lipoamide dehydrogenase (E3).</text>
</comment>
<comment type="similarity">
    <text evidence="2">Belongs to the BCKDHA family.</text>
</comment>
<keyword evidence="2" id="KW-0786">Thiamine pyrophosphate</keyword>
<sequence>MAVALLSPPRILALAAPCLPCSLLSIPCPLSPPRTLCPMPCCVFTAKGDRPSLLKNHPDVTDIPNPGMSKQLQVAHIISQSLTSGISGLTDAAKIKLAGIEIRNLLGDLDLHTPTNAMMLQPVQHFGSLKHHFNTISSPLATQIRQAAGVGDALCCAPSQRSRSIAVCFFGEGATSEGDFHAGLLLASTIPSLTLFITRNNGLVISTPNTEQLQHHQSSALMATASLQSSLRVNHHSTSDDSFAYCQRSEVEDRKRIDNPIAHFWLYMELQGGWSTADEEELKVP</sequence>
<dbReference type="PANTHER" id="PTHR43380:SF1">
    <property type="entry name" value="2-OXOISOVALERATE DEHYDROGENASE SUBUNIT ALPHA, MITOCHONDRIAL"/>
    <property type="match status" value="1"/>
</dbReference>
<dbReference type="Gene3D" id="3.40.50.970">
    <property type="match status" value="1"/>
</dbReference>
<dbReference type="PANTHER" id="PTHR43380">
    <property type="entry name" value="2-OXOISOVALERATE DEHYDROGENASE SUBUNIT ALPHA, MITOCHONDRIAL"/>
    <property type="match status" value="1"/>
</dbReference>